<organism evidence="1 2">
    <name type="scientific">Actinopolyspora saharensis</name>
    <dbReference type="NCBI Taxonomy" id="995062"/>
    <lineage>
        <taxon>Bacteria</taxon>
        <taxon>Bacillati</taxon>
        <taxon>Actinomycetota</taxon>
        <taxon>Actinomycetes</taxon>
        <taxon>Actinopolysporales</taxon>
        <taxon>Actinopolysporaceae</taxon>
        <taxon>Actinopolyspora</taxon>
    </lineage>
</organism>
<dbReference type="Proteomes" id="UP000199301">
    <property type="component" value="Unassembled WGS sequence"/>
</dbReference>
<dbReference type="STRING" id="995062.SAMN04489718_3523"/>
<dbReference type="EMBL" id="FNKO01000002">
    <property type="protein sequence ID" value="SDR10040.1"/>
    <property type="molecule type" value="Genomic_DNA"/>
</dbReference>
<keyword evidence="2" id="KW-1185">Reference proteome</keyword>
<reference evidence="2" key="1">
    <citation type="submission" date="2016-10" db="EMBL/GenBank/DDBJ databases">
        <authorList>
            <person name="Varghese N."/>
            <person name="Submissions S."/>
        </authorList>
    </citation>
    <scope>NUCLEOTIDE SEQUENCE [LARGE SCALE GENOMIC DNA]</scope>
    <source>
        <strain evidence="2">DSM 45459</strain>
    </source>
</reference>
<protein>
    <submittedName>
        <fullName evidence="1">Protein phosphatase 2C</fullName>
    </submittedName>
</protein>
<dbReference type="AlphaFoldDB" id="A0A1H1GA15"/>
<dbReference type="RefSeq" id="WP_092525674.1">
    <property type="nucleotide sequence ID" value="NZ_FNKO01000002.1"/>
</dbReference>
<gene>
    <name evidence="1" type="ORF">SAMN04489718_3523</name>
</gene>
<dbReference type="InterPro" id="IPR036457">
    <property type="entry name" value="PPM-type-like_dom_sf"/>
</dbReference>
<dbReference type="SUPFAM" id="SSF81606">
    <property type="entry name" value="PP2C-like"/>
    <property type="match status" value="1"/>
</dbReference>
<evidence type="ECO:0000313" key="2">
    <source>
        <dbReference type="Proteomes" id="UP000199301"/>
    </source>
</evidence>
<proteinExistence type="predicted"/>
<name>A0A1H1GA15_9ACTN</name>
<accession>A0A1H1GA15</accession>
<dbReference type="Gene3D" id="3.60.40.10">
    <property type="entry name" value="PPM-type phosphatase domain"/>
    <property type="match status" value="1"/>
</dbReference>
<sequence>MTTVRTAEQAGAGPGGTSEDVVLVLRNAVAVLDGATSLRPTARTGGWYAAELAEKLRPRLEAEGADLAESLAMAISETATAHGLRPGNAPSSTVSILRWDESTLEALVLADSPAVVFTDSGAEVVSDDRLAELRVPNGGGYRQRLRAGGGFDELHGQHLREAVDETSRWRNVEGGFWVAEADPVAAYRAVVRSWPRSRVESALLASDGVSCGVEQYDSYPDWSALLGHARERGPRAVLDRVRAAEESDPHGSRWPRPKKHDDQALVVVDFGRGE</sequence>
<dbReference type="OrthoDB" id="3190646at2"/>
<evidence type="ECO:0000313" key="1">
    <source>
        <dbReference type="EMBL" id="SDR10040.1"/>
    </source>
</evidence>